<dbReference type="PROSITE" id="PS51832">
    <property type="entry name" value="HD_GYP"/>
    <property type="match status" value="1"/>
</dbReference>
<sequence length="177" mass="20248">MNDKNIRALSQILDTADHSVRTARISYNLAVKLGLNDIEIFNLLMGALLHDFGKLNLDQEILGIPGPLTKEQYEYIKNHTIFGYKLTKNIVNEEIRKAILNHHERIDGSGYQKKVNITLNEQILGIADVYDALTYRRCYSKKVHSHKEAITLMKKNNNFNNEILDKLASLNIDKKVG</sequence>
<dbReference type="InterPro" id="IPR003607">
    <property type="entry name" value="HD/PDEase_dom"/>
</dbReference>
<evidence type="ECO:0000313" key="3">
    <source>
        <dbReference type="EMBL" id="GKX32294.1"/>
    </source>
</evidence>
<dbReference type="InterPro" id="IPR006675">
    <property type="entry name" value="HDIG_dom"/>
</dbReference>
<name>A0A9W5YFV4_9FIRM</name>
<gene>
    <name evidence="3" type="ORF">SH1V18_47740</name>
</gene>
<feature type="domain" description="HD" evidence="1">
    <location>
        <begin position="15"/>
        <end position="133"/>
    </location>
</feature>
<dbReference type="PANTHER" id="PTHR43155">
    <property type="entry name" value="CYCLIC DI-GMP PHOSPHODIESTERASE PA4108-RELATED"/>
    <property type="match status" value="1"/>
</dbReference>
<accession>A0A9W5YFV4</accession>
<evidence type="ECO:0008006" key="5">
    <source>
        <dbReference type="Google" id="ProtNLM"/>
    </source>
</evidence>
<evidence type="ECO:0000313" key="4">
    <source>
        <dbReference type="Proteomes" id="UP001144256"/>
    </source>
</evidence>
<evidence type="ECO:0000259" key="1">
    <source>
        <dbReference type="PROSITE" id="PS51831"/>
    </source>
</evidence>
<dbReference type="Proteomes" id="UP001144256">
    <property type="component" value="Unassembled WGS sequence"/>
</dbReference>
<dbReference type="EMBL" id="BRLB01000031">
    <property type="protein sequence ID" value="GKX32294.1"/>
    <property type="molecule type" value="Genomic_DNA"/>
</dbReference>
<feature type="domain" description="HD-GYP" evidence="2">
    <location>
        <begin position="1"/>
        <end position="177"/>
    </location>
</feature>
<organism evidence="3 4">
    <name type="scientific">Vallitalea longa</name>
    <dbReference type="NCBI Taxonomy" id="2936439"/>
    <lineage>
        <taxon>Bacteria</taxon>
        <taxon>Bacillati</taxon>
        <taxon>Bacillota</taxon>
        <taxon>Clostridia</taxon>
        <taxon>Lachnospirales</taxon>
        <taxon>Vallitaleaceae</taxon>
        <taxon>Vallitalea</taxon>
    </lineage>
</organism>
<dbReference type="Pfam" id="PF13487">
    <property type="entry name" value="HD_5"/>
    <property type="match status" value="1"/>
</dbReference>
<dbReference type="InterPro" id="IPR037522">
    <property type="entry name" value="HD_GYP_dom"/>
</dbReference>
<dbReference type="NCBIfam" id="TIGR00277">
    <property type="entry name" value="HDIG"/>
    <property type="match status" value="1"/>
</dbReference>
<dbReference type="SMART" id="SM00471">
    <property type="entry name" value="HDc"/>
    <property type="match status" value="1"/>
</dbReference>
<evidence type="ECO:0000259" key="2">
    <source>
        <dbReference type="PROSITE" id="PS51832"/>
    </source>
</evidence>
<dbReference type="CDD" id="cd00077">
    <property type="entry name" value="HDc"/>
    <property type="match status" value="1"/>
</dbReference>
<comment type="caution">
    <text evidence="3">The sequence shown here is derived from an EMBL/GenBank/DDBJ whole genome shotgun (WGS) entry which is preliminary data.</text>
</comment>
<dbReference type="SUPFAM" id="SSF109604">
    <property type="entry name" value="HD-domain/PDEase-like"/>
    <property type="match status" value="1"/>
</dbReference>
<reference evidence="3" key="1">
    <citation type="submission" date="2022-06" db="EMBL/GenBank/DDBJ databases">
        <title>Vallitalea longa sp. nov., an anaerobic bacterium isolated from marine sediment.</title>
        <authorList>
            <person name="Hirano S."/>
            <person name="Terahara T."/>
            <person name="Mori K."/>
            <person name="Hamada M."/>
            <person name="Matsumoto R."/>
            <person name="Kobayashi T."/>
        </authorList>
    </citation>
    <scope>NUCLEOTIDE SEQUENCE</scope>
    <source>
        <strain evidence="3">SH18-1</strain>
    </source>
</reference>
<dbReference type="InterPro" id="IPR006674">
    <property type="entry name" value="HD_domain"/>
</dbReference>
<protein>
    <recommendedName>
        <fullName evidence="5">HD-GYP domain-containing protein</fullName>
    </recommendedName>
</protein>
<proteinExistence type="predicted"/>
<dbReference type="Gene3D" id="1.10.3210.10">
    <property type="entry name" value="Hypothetical protein af1432"/>
    <property type="match status" value="1"/>
</dbReference>
<dbReference type="PANTHER" id="PTHR43155:SF2">
    <property type="entry name" value="CYCLIC DI-GMP PHOSPHODIESTERASE PA4108"/>
    <property type="match status" value="1"/>
</dbReference>
<dbReference type="RefSeq" id="WP_281819776.1">
    <property type="nucleotide sequence ID" value="NZ_BRLB01000031.1"/>
</dbReference>
<dbReference type="PROSITE" id="PS51831">
    <property type="entry name" value="HD"/>
    <property type="match status" value="1"/>
</dbReference>
<dbReference type="AlphaFoldDB" id="A0A9W5YFV4"/>
<keyword evidence="4" id="KW-1185">Reference proteome</keyword>